<dbReference type="Proteomes" id="UP000481153">
    <property type="component" value="Unassembled WGS sequence"/>
</dbReference>
<proteinExistence type="predicted"/>
<evidence type="ECO:0000313" key="2">
    <source>
        <dbReference type="Proteomes" id="UP000481153"/>
    </source>
</evidence>
<name>A0A6G0WPR1_9STRA</name>
<reference evidence="1 2" key="1">
    <citation type="submission" date="2019-07" db="EMBL/GenBank/DDBJ databases">
        <title>Genomics analysis of Aphanomyces spp. identifies a new class of oomycete effector associated with host adaptation.</title>
        <authorList>
            <person name="Gaulin E."/>
        </authorList>
    </citation>
    <scope>NUCLEOTIDE SEQUENCE [LARGE SCALE GENOMIC DNA]</scope>
    <source>
        <strain evidence="1 2">ATCC 201684</strain>
    </source>
</reference>
<dbReference type="EMBL" id="VJMJ01000164">
    <property type="protein sequence ID" value="KAF0729406.1"/>
    <property type="molecule type" value="Genomic_DNA"/>
</dbReference>
<sequence>MPTHEEARRIAETLRKRQYRTAQHSELVQLEAQARRLRAYLSQLKREIEGRQLARSKDENVSLWTQVRQYHYLIQIFSQWVRVNEHPQKDLSHRPTWFESTLLAHPITRRQGIQWLSERVYHQARHTFPPSRDVMGKEYLLPLRHPFQGQVEATLSFIAHLSDEIDDEGVTIDALETRCRHTLPTDFRSAAATHWDEVVHANSTVTMKLIERVDDRFAYCHHINHRIGTNILSIAALFQEDNRIVVTHCYVANDELFPLEDGVLRPHGFSWTIYEAMSSGLTLLHNFALQYTPITANGRVIPLERIGRLFGLSPAGIHHREAYIQRIWSAAEASFIESHKMVARDKSA</sequence>
<accession>A0A6G0WPR1</accession>
<organism evidence="1 2">
    <name type="scientific">Aphanomyces euteiches</name>
    <dbReference type="NCBI Taxonomy" id="100861"/>
    <lineage>
        <taxon>Eukaryota</taxon>
        <taxon>Sar</taxon>
        <taxon>Stramenopiles</taxon>
        <taxon>Oomycota</taxon>
        <taxon>Saprolegniomycetes</taxon>
        <taxon>Saprolegniales</taxon>
        <taxon>Verrucalvaceae</taxon>
        <taxon>Aphanomyces</taxon>
    </lineage>
</organism>
<gene>
    <name evidence="1" type="ORF">Ae201684_012907</name>
</gene>
<dbReference type="AlphaFoldDB" id="A0A6G0WPR1"/>
<dbReference type="VEuPathDB" id="FungiDB:AeMF1_013298"/>
<evidence type="ECO:0000313" key="1">
    <source>
        <dbReference type="EMBL" id="KAF0729406.1"/>
    </source>
</evidence>
<keyword evidence="2" id="KW-1185">Reference proteome</keyword>
<protein>
    <submittedName>
        <fullName evidence="1">Uncharacterized protein</fullName>
    </submittedName>
</protein>
<comment type="caution">
    <text evidence="1">The sequence shown here is derived from an EMBL/GenBank/DDBJ whole genome shotgun (WGS) entry which is preliminary data.</text>
</comment>